<proteinExistence type="predicted"/>
<gene>
    <name evidence="3" type="ORF">JMUB3935_1575</name>
</gene>
<dbReference type="Gene3D" id="3.40.630.30">
    <property type="match status" value="1"/>
</dbReference>
<evidence type="ECO:0000313" key="4">
    <source>
        <dbReference type="Proteomes" id="UP000321378"/>
    </source>
</evidence>
<dbReference type="PANTHER" id="PTHR36449">
    <property type="entry name" value="ACETYLTRANSFERASE-RELATED"/>
    <property type="match status" value="1"/>
</dbReference>
<dbReference type="AlphaFoldDB" id="A0A510KLP4"/>
<keyword evidence="1" id="KW-0808">Transferase</keyword>
<keyword evidence="2" id="KW-0012">Acyltransferase</keyword>
<accession>A0A510KLP4</accession>
<evidence type="ECO:0008006" key="5">
    <source>
        <dbReference type="Google" id="ProtNLM"/>
    </source>
</evidence>
<sequence length="187" mass="21747">MGLQKLLESENQIEKIEKFLKTFKSNFATTNEVEYFLHNNAIEFEKKTLSTTHLLINENNELVGYFSIANKKLNIPKEVVKTFSKTKLKKIGQSSNIKKDGSYEINSYLIGQLGINFSQEIKGEKITGKDLLNEIWILLLEAKKLVNVKYIWLECENNSKLINFYKEFGFDLIDGFENDLKVMFMKI</sequence>
<evidence type="ECO:0000256" key="2">
    <source>
        <dbReference type="ARBA" id="ARBA00023315"/>
    </source>
</evidence>
<evidence type="ECO:0000313" key="3">
    <source>
        <dbReference type="EMBL" id="BBM52596.1"/>
    </source>
</evidence>
<dbReference type="Proteomes" id="UP000321378">
    <property type="component" value="Chromosome"/>
</dbReference>
<organism evidence="3 4">
    <name type="scientific">Leptotrichia trevisanii</name>
    <dbReference type="NCBI Taxonomy" id="109328"/>
    <lineage>
        <taxon>Bacteria</taxon>
        <taxon>Fusobacteriati</taxon>
        <taxon>Fusobacteriota</taxon>
        <taxon>Fusobacteriia</taxon>
        <taxon>Fusobacteriales</taxon>
        <taxon>Leptotrichiaceae</taxon>
        <taxon>Leptotrichia</taxon>
    </lineage>
</organism>
<name>A0A510KLP4_9FUSO</name>
<reference evidence="3 4" key="1">
    <citation type="submission" date="2019-07" db="EMBL/GenBank/DDBJ databases">
        <title>Complete Genome Sequence of Leptotrichia trevisanii Strain JMUB3935.</title>
        <authorList>
            <person name="Watanabe S."/>
            <person name="Cui L."/>
        </authorList>
    </citation>
    <scope>NUCLEOTIDE SEQUENCE [LARGE SCALE GENOMIC DNA]</scope>
    <source>
        <strain evidence="3 4">JMUB3935</strain>
    </source>
</reference>
<evidence type="ECO:0000256" key="1">
    <source>
        <dbReference type="ARBA" id="ARBA00022679"/>
    </source>
</evidence>
<dbReference type="PANTHER" id="PTHR36449:SF1">
    <property type="entry name" value="ACETYLTRANSFERASE"/>
    <property type="match status" value="1"/>
</dbReference>
<dbReference type="STRING" id="1122173.GCA_000482505_00759"/>
<dbReference type="EMBL" id="AP019840">
    <property type="protein sequence ID" value="BBM52596.1"/>
    <property type="molecule type" value="Genomic_DNA"/>
</dbReference>
<dbReference type="GO" id="GO:0016746">
    <property type="term" value="F:acyltransferase activity"/>
    <property type="evidence" value="ECO:0007669"/>
    <property type="project" value="UniProtKB-KW"/>
</dbReference>
<protein>
    <recommendedName>
        <fullName evidence="5">Phage protein</fullName>
    </recommendedName>
</protein>